<dbReference type="Pfam" id="PF11319">
    <property type="entry name" value="VasI"/>
    <property type="match status" value="1"/>
</dbReference>
<evidence type="ECO:0000256" key="1">
    <source>
        <dbReference type="SAM" id="SignalP"/>
    </source>
</evidence>
<dbReference type="Proteomes" id="UP000533306">
    <property type="component" value="Unassembled WGS sequence"/>
</dbReference>
<accession>A0A7W9VU08</accession>
<comment type="caution">
    <text evidence="2">The sequence shown here is derived from an EMBL/GenBank/DDBJ whole genome shotgun (WGS) entry which is preliminary data.</text>
</comment>
<dbReference type="AlphaFoldDB" id="A0A7W9VU08"/>
<name>A0A7W9VU08_9HYPH</name>
<organism evidence="2 3">
    <name type="scientific">Aquamicrobium lusatiense</name>
    <dbReference type="NCBI Taxonomy" id="89772"/>
    <lineage>
        <taxon>Bacteria</taxon>
        <taxon>Pseudomonadati</taxon>
        <taxon>Pseudomonadota</taxon>
        <taxon>Alphaproteobacteria</taxon>
        <taxon>Hyphomicrobiales</taxon>
        <taxon>Phyllobacteriaceae</taxon>
        <taxon>Aquamicrobium</taxon>
    </lineage>
</organism>
<keyword evidence="1" id="KW-0732">Signal</keyword>
<protein>
    <submittedName>
        <fullName evidence="2">Type VI secretion system protein VasI</fullName>
    </submittedName>
</protein>
<reference evidence="2 3" key="1">
    <citation type="submission" date="2020-08" db="EMBL/GenBank/DDBJ databases">
        <title>Genomic Encyclopedia of Type Strains, Phase IV (KMG-IV): sequencing the most valuable type-strain genomes for metagenomic binning, comparative biology and taxonomic classification.</title>
        <authorList>
            <person name="Goeker M."/>
        </authorList>
    </citation>
    <scope>NUCLEOTIDE SEQUENCE [LARGE SCALE GENOMIC DNA]</scope>
    <source>
        <strain evidence="2 3">DSM 11099</strain>
    </source>
</reference>
<gene>
    <name evidence="2" type="ORF">HNR59_000040</name>
</gene>
<evidence type="ECO:0000313" key="2">
    <source>
        <dbReference type="EMBL" id="MBB6010695.1"/>
    </source>
</evidence>
<dbReference type="InterPro" id="IPR017738">
    <property type="entry name" value="T6SS-assoc_VCA0118"/>
</dbReference>
<keyword evidence="3" id="KW-1185">Reference proteome</keyword>
<feature type="chain" id="PRO_5031123299" evidence="1">
    <location>
        <begin position="21"/>
        <end position="201"/>
    </location>
</feature>
<dbReference type="EMBL" id="JACHEU010000001">
    <property type="protein sequence ID" value="MBB6010695.1"/>
    <property type="molecule type" value="Genomic_DNA"/>
</dbReference>
<sequence>MRSLLIIATVIMAGVAPAMAADCLKIDNDLDRLACYDREAGRTPSASTLPQSAGKWVVRRETSKLTDQPTVVMSIDSDEVVDCGWNRGQKIGLVLRCMENKTVLYFSTGCHMTASQYNDYGNITYRLDDEKARTVGGDASTDNRALGLWNGGKSIPVIKQMYGRKQMIVRMTPYSESPFTATFDISGAEEASKPLREACGW</sequence>
<proteinExistence type="predicted"/>
<feature type="signal peptide" evidence="1">
    <location>
        <begin position="1"/>
        <end position="20"/>
    </location>
</feature>
<evidence type="ECO:0000313" key="3">
    <source>
        <dbReference type="Proteomes" id="UP000533306"/>
    </source>
</evidence>
<dbReference type="RefSeq" id="WP_183824282.1">
    <property type="nucleotide sequence ID" value="NZ_JACHEU010000001.1"/>
</dbReference>